<protein>
    <submittedName>
        <fullName evidence="6">Oxidoreductase</fullName>
    </submittedName>
</protein>
<gene>
    <name evidence="6" type="ORF">PA27867_1319</name>
</gene>
<evidence type="ECO:0000313" key="7">
    <source>
        <dbReference type="Proteomes" id="UP000092582"/>
    </source>
</evidence>
<dbReference type="Pfam" id="PF01408">
    <property type="entry name" value="GFO_IDH_MocA"/>
    <property type="match status" value="1"/>
</dbReference>
<keyword evidence="2" id="KW-0560">Oxidoreductase</keyword>
<dbReference type="InterPro" id="IPR050984">
    <property type="entry name" value="Gfo/Idh/MocA_domain"/>
</dbReference>
<proteinExistence type="inferred from homology"/>
<dbReference type="Gene3D" id="3.30.360.10">
    <property type="entry name" value="Dihydrodipicolinate Reductase, domain 2"/>
    <property type="match status" value="1"/>
</dbReference>
<dbReference type="InterPro" id="IPR036291">
    <property type="entry name" value="NAD(P)-bd_dom_sf"/>
</dbReference>
<dbReference type="KEGG" id="cart:PA27867_1319"/>
<dbReference type="Gene3D" id="3.40.50.720">
    <property type="entry name" value="NAD(P)-binding Rossmann-like Domain"/>
    <property type="match status" value="1"/>
</dbReference>
<feature type="domain" description="Gfo/Idh/MocA-like oxidoreductase N-terminal" evidence="4">
    <location>
        <begin position="9"/>
        <end position="124"/>
    </location>
</feature>
<sequence length="331" mass="34613">MTGGAATPRWAIIGTGAIAEQTIGDIRLAGNIDIVAVASRTAATAEDFAARHGIPRVFASVEDALGSADIDAVYICTPHSSHFELARQALLTGKHVLCEKPLTLTASQSRELADLAAARGLFLMEAMWMKFTPAVLQVQELIRSGAIGEVRSVESSMGYNFPRTETSRLWNAELGGGALLDLGVYPAAFAQLLLGTPLSVAAHGVMQADGVDLRSTLTLGYSDDRFATVTSSLTEVIMAFAVVGGTAGTIVMDPTFFAGGAIHCYSAPDYTAQTTTVPIEGAGYVPMFRAVGEALAAGLTEHPRHPLADTIAVLAVVDEARRLLAAARPTA</sequence>
<dbReference type="Proteomes" id="UP000092582">
    <property type="component" value="Chromosome 1"/>
</dbReference>
<dbReference type="STRING" id="670052.PA27867_1319"/>
<dbReference type="GO" id="GO:0016491">
    <property type="term" value="F:oxidoreductase activity"/>
    <property type="evidence" value="ECO:0007669"/>
    <property type="project" value="UniProtKB-KW"/>
</dbReference>
<evidence type="ECO:0000256" key="2">
    <source>
        <dbReference type="ARBA" id="ARBA00023002"/>
    </source>
</evidence>
<evidence type="ECO:0000313" key="6">
    <source>
        <dbReference type="EMBL" id="ANP72281.1"/>
    </source>
</evidence>
<name>A0A1B1BIE2_9MICO</name>
<keyword evidence="7" id="KW-1185">Reference proteome</keyword>
<reference evidence="6 7" key="1">
    <citation type="submission" date="2016-06" db="EMBL/GenBank/DDBJ databases">
        <title>Genome sequencing of Cryobacterium arcticum PAMC 27867.</title>
        <authorList>
            <person name="Lee J."/>
            <person name="Kim O.-S."/>
        </authorList>
    </citation>
    <scope>NUCLEOTIDE SEQUENCE [LARGE SCALE GENOMIC DNA]</scope>
    <source>
        <strain evidence="6 7">PAMC 27867</strain>
    </source>
</reference>
<accession>A0A1B1BIE2</accession>
<organism evidence="6 7">
    <name type="scientific">Cryobacterium arcticum</name>
    <dbReference type="NCBI Taxonomy" id="670052"/>
    <lineage>
        <taxon>Bacteria</taxon>
        <taxon>Bacillati</taxon>
        <taxon>Actinomycetota</taxon>
        <taxon>Actinomycetes</taxon>
        <taxon>Micrococcales</taxon>
        <taxon>Microbacteriaceae</taxon>
        <taxon>Cryobacterium</taxon>
    </lineage>
</organism>
<dbReference type="SUPFAM" id="SSF51735">
    <property type="entry name" value="NAD(P)-binding Rossmann-fold domains"/>
    <property type="match status" value="1"/>
</dbReference>
<dbReference type="PANTHER" id="PTHR22604:SF105">
    <property type="entry name" value="TRANS-1,2-DIHYDROBENZENE-1,2-DIOL DEHYDROGENASE"/>
    <property type="match status" value="1"/>
</dbReference>
<dbReference type="PANTHER" id="PTHR22604">
    <property type="entry name" value="OXIDOREDUCTASES"/>
    <property type="match status" value="1"/>
</dbReference>
<dbReference type="SUPFAM" id="SSF55347">
    <property type="entry name" value="Glyceraldehyde-3-phosphate dehydrogenase-like, C-terminal domain"/>
    <property type="match status" value="1"/>
</dbReference>
<dbReference type="InterPro" id="IPR055170">
    <property type="entry name" value="GFO_IDH_MocA-like_dom"/>
</dbReference>
<dbReference type="OrthoDB" id="9815825at2"/>
<evidence type="ECO:0000259" key="5">
    <source>
        <dbReference type="Pfam" id="PF22725"/>
    </source>
</evidence>
<keyword evidence="3" id="KW-0520">NAD</keyword>
<dbReference type="RefSeq" id="WP_066594643.1">
    <property type="nucleotide sequence ID" value="NZ_CP016282.1"/>
</dbReference>
<dbReference type="Pfam" id="PF22725">
    <property type="entry name" value="GFO_IDH_MocA_C3"/>
    <property type="match status" value="1"/>
</dbReference>
<dbReference type="EMBL" id="CP016282">
    <property type="protein sequence ID" value="ANP72281.1"/>
    <property type="molecule type" value="Genomic_DNA"/>
</dbReference>
<evidence type="ECO:0000256" key="1">
    <source>
        <dbReference type="ARBA" id="ARBA00010928"/>
    </source>
</evidence>
<evidence type="ECO:0000256" key="3">
    <source>
        <dbReference type="ARBA" id="ARBA00023027"/>
    </source>
</evidence>
<comment type="similarity">
    <text evidence="1">Belongs to the Gfo/Idh/MocA family.</text>
</comment>
<feature type="domain" description="GFO/IDH/MocA-like oxidoreductase" evidence="5">
    <location>
        <begin position="136"/>
        <end position="250"/>
    </location>
</feature>
<evidence type="ECO:0000259" key="4">
    <source>
        <dbReference type="Pfam" id="PF01408"/>
    </source>
</evidence>
<dbReference type="GO" id="GO:0000166">
    <property type="term" value="F:nucleotide binding"/>
    <property type="evidence" value="ECO:0007669"/>
    <property type="project" value="InterPro"/>
</dbReference>
<dbReference type="InterPro" id="IPR000683">
    <property type="entry name" value="Gfo/Idh/MocA-like_OxRdtase_N"/>
</dbReference>
<dbReference type="AlphaFoldDB" id="A0A1B1BIE2"/>